<dbReference type="Proteomes" id="UP000664417">
    <property type="component" value="Unassembled WGS sequence"/>
</dbReference>
<name>A0A8J7QTH8_9BACT</name>
<feature type="region of interest" description="Disordered" evidence="1">
    <location>
        <begin position="34"/>
        <end position="55"/>
    </location>
</feature>
<reference evidence="2" key="1">
    <citation type="submission" date="2021-03" db="EMBL/GenBank/DDBJ databases">
        <authorList>
            <person name="Wang G."/>
        </authorList>
    </citation>
    <scope>NUCLEOTIDE SEQUENCE</scope>
    <source>
        <strain evidence="2">KCTC 12899</strain>
    </source>
</reference>
<gene>
    <name evidence="2" type="ORF">J3U88_32485</name>
</gene>
<protein>
    <submittedName>
        <fullName evidence="2">Uncharacterized protein</fullName>
    </submittedName>
</protein>
<keyword evidence="3" id="KW-1185">Reference proteome</keyword>
<evidence type="ECO:0000313" key="2">
    <source>
        <dbReference type="EMBL" id="MBO1323228.1"/>
    </source>
</evidence>
<dbReference type="RefSeq" id="WP_207863269.1">
    <property type="nucleotide sequence ID" value="NZ_JAFREP010000054.1"/>
</dbReference>
<feature type="compositionally biased region" description="Polar residues" evidence="1">
    <location>
        <begin position="43"/>
        <end position="55"/>
    </location>
</feature>
<accession>A0A8J7QTH8</accession>
<sequence>MTETKPYEERELTDRSLKHGIHKLIYGRDTFQRRHGHPAVHPNESTTLSLTKSEV</sequence>
<dbReference type="AlphaFoldDB" id="A0A8J7QTH8"/>
<evidence type="ECO:0000256" key="1">
    <source>
        <dbReference type="SAM" id="MobiDB-lite"/>
    </source>
</evidence>
<organism evidence="2 3">
    <name type="scientific">Acanthopleuribacter pedis</name>
    <dbReference type="NCBI Taxonomy" id="442870"/>
    <lineage>
        <taxon>Bacteria</taxon>
        <taxon>Pseudomonadati</taxon>
        <taxon>Acidobacteriota</taxon>
        <taxon>Holophagae</taxon>
        <taxon>Acanthopleuribacterales</taxon>
        <taxon>Acanthopleuribacteraceae</taxon>
        <taxon>Acanthopleuribacter</taxon>
    </lineage>
</organism>
<comment type="caution">
    <text evidence="2">The sequence shown here is derived from an EMBL/GenBank/DDBJ whole genome shotgun (WGS) entry which is preliminary data.</text>
</comment>
<proteinExistence type="predicted"/>
<evidence type="ECO:0000313" key="3">
    <source>
        <dbReference type="Proteomes" id="UP000664417"/>
    </source>
</evidence>
<dbReference type="EMBL" id="JAFREP010000054">
    <property type="protein sequence ID" value="MBO1323228.1"/>
    <property type="molecule type" value="Genomic_DNA"/>
</dbReference>